<organism evidence="1 2">
    <name type="scientific">Lichenicoccus roseus</name>
    <dbReference type="NCBI Taxonomy" id="2683649"/>
    <lineage>
        <taxon>Bacteria</taxon>
        <taxon>Pseudomonadati</taxon>
        <taxon>Pseudomonadota</taxon>
        <taxon>Alphaproteobacteria</taxon>
        <taxon>Acetobacterales</taxon>
        <taxon>Acetobacteraceae</taxon>
        <taxon>Lichenicoccus</taxon>
    </lineage>
</organism>
<gene>
    <name evidence="1" type="ORF">FE263_07650</name>
</gene>
<dbReference type="Proteomes" id="UP000305654">
    <property type="component" value="Unassembled WGS sequence"/>
</dbReference>
<evidence type="ECO:0000313" key="1">
    <source>
        <dbReference type="EMBL" id="TLU73275.1"/>
    </source>
</evidence>
<dbReference type="InterPro" id="IPR011990">
    <property type="entry name" value="TPR-like_helical_dom_sf"/>
</dbReference>
<dbReference type="Gene3D" id="3.30.470.20">
    <property type="entry name" value="ATP-grasp fold, B domain"/>
    <property type="match status" value="1"/>
</dbReference>
<sequence>MMHGEADAAATRRDLAQARHLAASGADDAARAAYLDLLRTQPTLCPALVELGALALAGGYRSAARTAWQQAALHHPHNAVAQAALAILLLEDGEVAAARVHLDRALAADPACRPAHEAMAQLLEAEGDPAAAALARHRGFAGHATSRRRYRGPGDGIGLLLLVCARGGNVPVRRWIDDRRYAVTTLCPEYHPEGSPLPPHALVVNAIGDADLGGVALACAERLLADDRTPVINQPAHVCRTTRLHNAGRLAAVPGVVTPRMLCLPRARIAAAGVLGFPLLLRVPGLHTGRHFIEVTSGAGLAKAAASLPGDELLAMERLDARRPDGLWHKYRVMLIGGELYPLHLALSRHWKVHYFTAAMAEDACYREEERRFLADMQGCLGVRAMTALRGIAAQLGLDYAGIDFAIDAGGSVLLFEANATMAIHPPDPDPRWHYRRPAVAEAVAAATRMLRTFEGTD</sequence>
<dbReference type="OrthoDB" id="460582at2"/>
<dbReference type="RefSeq" id="WP_138325356.1">
    <property type="nucleotide sequence ID" value="NZ_VCDI01000002.1"/>
</dbReference>
<proteinExistence type="predicted"/>
<protein>
    <submittedName>
        <fullName evidence="1">Uncharacterized protein</fullName>
    </submittedName>
</protein>
<name>A0A5R9J6N9_9PROT</name>
<dbReference type="SUPFAM" id="SSF48452">
    <property type="entry name" value="TPR-like"/>
    <property type="match status" value="1"/>
</dbReference>
<dbReference type="AlphaFoldDB" id="A0A5R9J6N9"/>
<comment type="caution">
    <text evidence="1">The sequence shown here is derived from an EMBL/GenBank/DDBJ whole genome shotgun (WGS) entry which is preliminary data.</text>
</comment>
<reference evidence="1 2" key="1">
    <citation type="submission" date="2019-05" db="EMBL/GenBank/DDBJ databases">
        <authorList>
            <person name="Pankratov T."/>
            <person name="Grouzdev D."/>
        </authorList>
    </citation>
    <scope>NUCLEOTIDE SEQUENCE [LARGE SCALE GENOMIC DNA]</scope>
    <source>
        <strain evidence="1 2">KEBCLARHB70R</strain>
    </source>
</reference>
<dbReference type="Gene3D" id="1.25.40.10">
    <property type="entry name" value="Tetratricopeptide repeat domain"/>
    <property type="match status" value="1"/>
</dbReference>
<keyword evidence="2" id="KW-1185">Reference proteome</keyword>
<dbReference type="SUPFAM" id="SSF56059">
    <property type="entry name" value="Glutathione synthetase ATP-binding domain-like"/>
    <property type="match status" value="1"/>
</dbReference>
<evidence type="ECO:0000313" key="2">
    <source>
        <dbReference type="Proteomes" id="UP000305654"/>
    </source>
</evidence>
<dbReference type="EMBL" id="VCDI01000002">
    <property type="protein sequence ID" value="TLU73275.1"/>
    <property type="molecule type" value="Genomic_DNA"/>
</dbReference>
<accession>A0A5R9J6N9</accession>